<feature type="domain" description="Carbohydrate kinase PfkB" evidence="4">
    <location>
        <begin position="3"/>
        <end position="311"/>
    </location>
</feature>
<gene>
    <name evidence="5" type="ORF">BACPEC_02947</name>
</gene>
<evidence type="ECO:0000313" key="5">
    <source>
        <dbReference type="EMBL" id="EEC56438.1"/>
    </source>
</evidence>
<dbReference type="PANTHER" id="PTHR43320">
    <property type="entry name" value="SUGAR KINASE"/>
    <property type="match status" value="1"/>
</dbReference>
<sequence>MKNKIITFGEIMLRLTPENNDRFVQCHSFEAVYGGGEANTAVSLSNFGVDCAYVTKLPENGIGQSAVNSLRQYGVDISNIVRGGEQIGIYFLEKKTSQRPSNVVYNRSGSAIALATDADFDWDKIFEGVTWFHFSGITPAISDNLAGICLKACKIAKEKNITVSCDLNYRSKLWSGEKANEVMSEICKYVDICIANEDDAVGIFQINPGPEVANRNEYIAEELMKRFPFKMVASVWRTEKSITTFELQAMVYTDGRAYYSKPYYMDILDYIGAGDAYCAGLIYAYIQNYEPQKMVEFANAASCLKHTVSGDFNLVTADEVYRLAFSESGNEVQR</sequence>
<reference evidence="5 6" key="1">
    <citation type="submission" date="2008-11" db="EMBL/GenBank/DDBJ databases">
        <title>Draft genome sequence of Bacteroides pectinophilus (ATCC 43243).</title>
        <authorList>
            <person name="Sudarsanam P."/>
            <person name="Ley R."/>
            <person name="Guruge J."/>
            <person name="Turnbaugh P.J."/>
            <person name="Mahowald M."/>
            <person name="Liep D."/>
            <person name="Gordon J."/>
        </authorList>
    </citation>
    <scope>NUCLEOTIDE SEQUENCE [LARGE SCALE GENOMIC DNA]</scope>
    <source>
        <strain evidence="5 6">ATCC 43243</strain>
    </source>
</reference>
<evidence type="ECO:0000256" key="3">
    <source>
        <dbReference type="ARBA" id="ARBA00022777"/>
    </source>
</evidence>
<comment type="caution">
    <text evidence="5">The sequence shown here is derived from an EMBL/GenBank/DDBJ whole genome shotgun (WGS) entry which is preliminary data.</text>
</comment>
<dbReference type="HOGENOM" id="CLU_027634_0_1_9"/>
<dbReference type="Pfam" id="PF00294">
    <property type="entry name" value="PfkB"/>
    <property type="match status" value="1"/>
</dbReference>
<keyword evidence="3" id="KW-0418">Kinase</keyword>
<name>B7AW47_9FIRM</name>
<dbReference type="PANTHER" id="PTHR43320:SF2">
    <property type="entry name" value="2-DEHYDRO-3-DEOXYGLUCONOKINASE_2-DEHYDRO-3-DEOXYGALACTONOKINASE"/>
    <property type="match status" value="1"/>
</dbReference>
<keyword evidence="2" id="KW-0808">Transferase</keyword>
<dbReference type="Gene3D" id="3.40.1190.20">
    <property type="match status" value="1"/>
</dbReference>
<dbReference type="InterPro" id="IPR011611">
    <property type="entry name" value="PfkB_dom"/>
</dbReference>
<evidence type="ECO:0000256" key="2">
    <source>
        <dbReference type="ARBA" id="ARBA00022679"/>
    </source>
</evidence>
<comment type="similarity">
    <text evidence="1">Belongs to the carbohydrate kinase PfkB family.</text>
</comment>
<dbReference type="eggNOG" id="COG0524">
    <property type="taxonomic scope" value="Bacteria"/>
</dbReference>
<evidence type="ECO:0000256" key="1">
    <source>
        <dbReference type="ARBA" id="ARBA00010688"/>
    </source>
</evidence>
<evidence type="ECO:0000313" key="6">
    <source>
        <dbReference type="Proteomes" id="UP000003136"/>
    </source>
</evidence>
<dbReference type="InterPro" id="IPR029056">
    <property type="entry name" value="Ribokinase-like"/>
</dbReference>
<dbReference type="Proteomes" id="UP000003136">
    <property type="component" value="Unassembled WGS sequence"/>
</dbReference>
<reference evidence="5 6" key="2">
    <citation type="submission" date="2008-11" db="EMBL/GenBank/DDBJ databases">
        <authorList>
            <person name="Fulton L."/>
            <person name="Clifton S."/>
            <person name="Fulton B."/>
            <person name="Xu J."/>
            <person name="Minx P."/>
            <person name="Pepin K.H."/>
            <person name="Johnson M."/>
            <person name="Bhonagiri V."/>
            <person name="Nash W.E."/>
            <person name="Mardis E.R."/>
            <person name="Wilson R.K."/>
        </authorList>
    </citation>
    <scope>NUCLEOTIDE SEQUENCE [LARGE SCALE GENOMIC DNA]</scope>
    <source>
        <strain evidence="5 6">ATCC 43243</strain>
    </source>
</reference>
<dbReference type="STRING" id="483218.BACPEC_02947"/>
<dbReference type="EMBL" id="ABVQ01000037">
    <property type="protein sequence ID" value="EEC56438.1"/>
    <property type="molecule type" value="Genomic_DNA"/>
</dbReference>
<accession>B7AW47</accession>
<organism evidence="5 6">
    <name type="scientific">[Bacteroides] pectinophilus ATCC 43243</name>
    <dbReference type="NCBI Taxonomy" id="483218"/>
    <lineage>
        <taxon>Bacteria</taxon>
        <taxon>Bacillati</taxon>
        <taxon>Bacillota</taxon>
        <taxon>Clostridia</taxon>
        <taxon>Eubacteriales</taxon>
    </lineage>
</organism>
<dbReference type="GO" id="GO:0016301">
    <property type="term" value="F:kinase activity"/>
    <property type="evidence" value="ECO:0007669"/>
    <property type="project" value="UniProtKB-KW"/>
</dbReference>
<keyword evidence="6" id="KW-1185">Reference proteome</keyword>
<dbReference type="CDD" id="cd01166">
    <property type="entry name" value="KdgK"/>
    <property type="match status" value="1"/>
</dbReference>
<evidence type="ECO:0000259" key="4">
    <source>
        <dbReference type="Pfam" id="PF00294"/>
    </source>
</evidence>
<dbReference type="AlphaFoldDB" id="B7AW47"/>
<protein>
    <recommendedName>
        <fullName evidence="4">Carbohydrate kinase PfkB domain-containing protein</fullName>
    </recommendedName>
</protein>
<dbReference type="InterPro" id="IPR052700">
    <property type="entry name" value="Carb_kinase_PfkB-like"/>
</dbReference>
<proteinExistence type="inferred from homology"/>
<dbReference type="SUPFAM" id="SSF53613">
    <property type="entry name" value="Ribokinase-like"/>
    <property type="match status" value="1"/>
</dbReference>